<feature type="transmembrane region" description="Helical" evidence="1">
    <location>
        <begin position="108"/>
        <end position="127"/>
    </location>
</feature>
<comment type="caution">
    <text evidence="3">The sequence shown here is derived from an EMBL/GenBank/DDBJ whole genome shotgun (WGS) entry which is preliminary data.</text>
</comment>
<dbReference type="EMBL" id="LBNQ01000037">
    <property type="protein sequence ID" value="KKW67069.1"/>
    <property type="molecule type" value="Genomic_DNA"/>
</dbReference>
<dbReference type="OrthoDB" id="7029611at2"/>
<keyword evidence="1" id="KW-0812">Transmembrane</keyword>
<feature type="transmembrane region" description="Helical" evidence="1">
    <location>
        <begin position="41"/>
        <end position="62"/>
    </location>
</feature>
<dbReference type="AlphaFoldDB" id="A0A0U1PX20"/>
<dbReference type="InterPro" id="IPR009936">
    <property type="entry name" value="DUF1468"/>
</dbReference>
<proteinExistence type="predicted"/>
<evidence type="ECO:0000313" key="3">
    <source>
        <dbReference type="EMBL" id="KKW67069.1"/>
    </source>
</evidence>
<dbReference type="STRING" id="1610491.AAV94_12060"/>
<dbReference type="PATRIC" id="fig|1610491.3.peg.2564"/>
<feature type="transmembrane region" description="Helical" evidence="1">
    <location>
        <begin position="134"/>
        <end position="158"/>
    </location>
</feature>
<reference evidence="3 4" key="1">
    <citation type="submission" date="2015-05" db="EMBL/GenBank/DDBJ databases">
        <title>Draft genome sequence of Lampropedia sp. CT6, isolated from the microbial mat of a hot water spring, located at Manikaran, India.</title>
        <authorList>
            <person name="Tripathi C."/>
            <person name="Rani P."/>
            <person name="Mahato N.K."/>
            <person name="Lal R."/>
        </authorList>
    </citation>
    <scope>NUCLEOTIDE SEQUENCE [LARGE SCALE GENOMIC DNA]</scope>
    <source>
        <strain evidence="3 4">CT6</strain>
    </source>
</reference>
<feature type="domain" description="DUF1468" evidence="2">
    <location>
        <begin position="10"/>
        <end position="156"/>
    </location>
</feature>
<protein>
    <submittedName>
        <fullName evidence="3">Membrane protein</fullName>
    </submittedName>
</protein>
<evidence type="ECO:0000313" key="4">
    <source>
        <dbReference type="Proteomes" id="UP000050580"/>
    </source>
</evidence>
<dbReference type="Proteomes" id="UP000050580">
    <property type="component" value="Unassembled WGS sequence"/>
</dbReference>
<accession>A0A0U1PX20</accession>
<name>A0A0U1PX20_9BURK</name>
<dbReference type="Pfam" id="PF07331">
    <property type="entry name" value="TctB"/>
    <property type="match status" value="1"/>
</dbReference>
<organism evidence="3 4">
    <name type="scientific">Lampropedia cohaerens</name>
    <dbReference type="NCBI Taxonomy" id="1610491"/>
    <lineage>
        <taxon>Bacteria</taxon>
        <taxon>Pseudomonadati</taxon>
        <taxon>Pseudomonadota</taxon>
        <taxon>Betaproteobacteria</taxon>
        <taxon>Burkholderiales</taxon>
        <taxon>Comamonadaceae</taxon>
        <taxon>Lampropedia</taxon>
    </lineage>
</organism>
<dbReference type="RefSeq" id="WP_046742472.1">
    <property type="nucleotide sequence ID" value="NZ_LBNQ01000037.1"/>
</dbReference>
<evidence type="ECO:0000259" key="2">
    <source>
        <dbReference type="Pfam" id="PF07331"/>
    </source>
</evidence>
<feature type="transmembrane region" description="Helical" evidence="1">
    <location>
        <begin position="82"/>
        <end position="102"/>
    </location>
</feature>
<keyword evidence="1" id="KW-1133">Transmembrane helix</keyword>
<feature type="transmembrane region" description="Helical" evidence="1">
    <location>
        <begin position="9"/>
        <end position="29"/>
    </location>
</feature>
<keyword evidence="4" id="KW-1185">Reference proteome</keyword>
<evidence type="ECO:0000256" key="1">
    <source>
        <dbReference type="SAM" id="Phobius"/>
    </source>
</evidence>
<sequence length="164" mass="17237">MLIKSQKDFFAGLMFAVVGVAFAVGATNYSIGTAARMGPGYFPLLLGILLAVLGGLIMLTAIFRRNPRADGDPVGSWAWRPLVLVLGANFVFGILLVGLPSLGIPSMGLMVAIFALTVIASLAGHAFSWRSAIVLAIVLCIGSYLVFIKSLNLVIPVWPSFLGG</sequence>
<gene>
    <name evidence="3" type="ORF">AAV94_12060</name>
</gene>
<keyword evidence="1" id="KW-0472">Membrane</keyword>